<sequence length="150" mass="16538">TDDPLGIGGLLFDACRTAQMIDHGFSQQAPPRPEELLKAALTGLQTFVRTNTLNLPAAYRLAFRELGLTIGMHGVGMIHALLEEETGLGRQHPLLVEYIAMLLKYSPIIGLIEDFWLDPGQRSAASWLDHREINMVMLATSLLPDGFLSL</sequence>
<protein>
    <submittedName>
        <fullName evidence="1">Uncharacterized protein</fullName>
    </submittedName>
</protein>
<feature type="non-terminal residue" evidence="1">
    <location>
        <position position="1"/>
    </location>
</feature>
<accession>A0A3B0VER1</accession>
<gene>
    <name evidence="1" type="ORF">MNBD_DELTA04-253</name>
</gene>
<proteinExistence type="predicted"/>
<name>A0A3B0VER1_9ZZZZ</name>
<dbReference type="AlphaFoldDB" id="A0A3B0VER1"/>
<reference evidence="1" key="1">
    <citation type="submission" date="2018-06" db="EMBL/GenBank/DDBJ databases">
        <authorList>
            <person name="Zhirakovskaya E."/>
        </authorList>
    </citation>
    <scope>NUCLEOTIDE SEQUENCE</scope>
</reference>
<evidence type="ECO:0000313" key="1">
    <source>
        <dbReference type="EMBL" id="VAW41401.1"/>
    </source>
</evidence>
<dbReference type="EMBL" id="UOEY01000123">
    <property type="protein sequence ID" value="VAW41401.1"/>
    <property type="molecule type" value="Genomic_DNA"/>
</dbReference>
<organism evidence="1">
    <name type="scientific">hydrothermal vent metagenome</name>
    <dbReference type="NCBI Taxonomy" id="652676"/>
    <lineage>
        <taxon>unclassified sequences</taxon>
        <taxon>metagenomes</taxon>
        <taxon>ecological metagenomes</taxon>
    </lineage>
</organism>